<evidence type="ECO:0000259" key="1">
    <source>
        <dbReference type="Pfam" id="PF13601"/>
    </source>
</evidence>
<proteinExistence type="predicted"/>
<sequence>MTDALHHPRHQLDPLLHFPIRLSIMVMLAEVEEAEFRFVAESVEISTVTMSKQASILEEAGLIHVRKGYAGKRPRTWLSLTSAGRESLGSYLHALRSIVGRLPG</sequence>
<dbReference type="InterPro" id="IPR036388">
    <property type="entry name" value="WH-like_DNA-bd_sf"/>
</dbReference>
<dbReference type="PANTHER" id="PTHR37318">
    <property type="entry name" value="BSL7504 PROTEIN"/>
    <property type="match status" value="1"/>
</dbReference>
<dbReference type="Gene3D" id="1.10.10.10">
    <property type="entry name" value="Winged helix-like DNA-binding domain superfamily/Winged helix DNA-binding domain"/>
    <property type="match status" value="1"/>
</dbReference>
<dbReference type="SUPFAM" id="SSF46785">
    <property type="entry name" value="Winged helix' DNA-binding domain"/>
    <property type="match status" value="1"/>
</dbReference>
<dbReference type="EMBL" id="JASCTH010000079">
    <property type="protein sequence ID" value="MDI6106070.1"/>
    <property type="molecule type" value="Genomic_DNA"/>
</dbReference>
<feature type="domain" description="Winged helix DNA-binding" evidence="1">
    <location>
        <begin position="20"/>
        <end position="99"/>
    </location>
</feature>
<evidence type="ECO:0000313" key="3">
    <source>
        <dbReference type="Proteomes" id="UP001241758"/>
    </source>
</evidence>
<comment type="caution">
    <text evidence="2">The sequence shown here is derived from an EMBL/GenBank/DDBJ whole genome shotgun (WGS) entry which is preliminary data.</text>
</comment>
<dbReference type="RefSeq" id="WP_282767529.1">
    <property type="nucleotide sequence ID" value="NZ_JASCTH010000079.1"/>
</dbReference>
<dbReference type="InterPro" id="IPR036390">
    <property type="entry name" value="WH_DNA-bd_sf"/>
</dbReference>
<accession>A0ABT6X2L1</accession>
<dbReference type="PANTHER" id="PTHR37318:SF1">
    <property type="entry name" value="BSL7504 PROTEIN"/>
    <property type="match status" value="1"/>
</dbReference>
<reference evidence="2 3" key="1">
    <citation type="submission" date="2023-05" db="EMBL/GenBank/DDBJ databases">
        <title>Actinoplanes sp. NEAU-A12 genome sequencing.</title>
        <authorList>
            <person name="Wang Z.-S."/>
        </authorList>
    </citation>
    <scope>NUCLEOTIDE SEQUENCE [LARGE SCALE GENOMIC DNA]</scope>
    <source>
        <strain evidence="2 3">NEAU-A12</strain>
    </source>
</reference>
<dbReference type="Pfam" id="PF13601">
    <property type="entry name" value="HTH_34"/>
    <property type="match status" value="1"/>
</dbReference>
<organism evidence="2 3">
    <name type="scientific">Actinoplanes sandaracinus</name>
    <dbReference type="NCBI Taxonomy" id="3045177"/>
    <lineage>
        <taxon>Bacteria</taxon>
        <taxon>Bacillati</taxon>
        <taxon>Actinomycetota</taxon>
        <taxon>Actinomycetes</taxon>
        <taxon>Micromonosporales</taxon>
        <taxon>Micromonosporaceae</taxon>
        <taxon>Actinoplanes</taxon>
    </lineage>
</organism>
<dbReference type="Proteomes" id="UP001241758">
    <property type="component" value="Unassembled WGS sequence"/>
</dbReference>
<evidence type="ECO:0000313" key="2">
    <source>
        <dbReference type="EMBL" id="MDI6106070.1"/>
    </source>
</evidence>
<dbReference type="InterPro" id="IPR027395">
    <property type="entry name" value="WH_DNA-bd_dom"/>
</dbReference>
<keyword evidence="3" id="KW-1185">Reference proteome</keyword>
<gene>
    <name evidence="2" type="ORF">QLQ12_46680</name>
</gene>
<protein>
    <submittedName>
        <fullName evidence="2">Transcriptional regulator</fullName>
    </submittedName>
</protein>
<name>A0ABT6X2L1_9ACTN</name>